<protein>
    <submittedName>
        <fullName evidence="1">Uncharacterized protein</fullName>
    </submittedName>
</protein>
<dbReference type="AlphaFoldDB" id="A0A9D2S891"/>
<organism evidence="1 2">
    <name type="scientific">Candidatus Eubacterium faecale</name>
    <dbReference type="NCBI Taxonomy" id="2838568"/>
    <lineage>
        <taxon>Bacteria</taxon>
        <taxon>Bacillati</taxon>
        <taxon>Bacillota</taxon>
        <taxon>Clostridia</taxon>
        <taxon>Eubacteriales</taxon>
        <taxon>Eubacteriaceae</taxon>
        <taxon>Eubacterium</taxon>
    </lineage>
</organism>
<evidence type="ECO:0000313" key="2">
    <source>
        <dbReference type="Proteomes" id="UP000823877"/>
    </source>
</evidence>
<dbReference type="Proteomes" id="UP000823877">
    <property type="component" value="Unassembled WGS sequence"/>
</dbReference>
<reference evidence="1" key="1">
    <citation type="journal article" date="2021" name="PeerJ">
        <title>Extensive microbial diversity within the chicken gut microbiome revealed by metagenomics and culture.</title>
        <authorList>
            <person name="Gilroy R."/>
            <person name="Ravi A."/>
            <person name="Getino M."/>
            <person name="Pursley I."/>
            <person name="Horton D.L."/>
            <person name="Alikhan N.F."/>
            <person name="Baker D."/>
            <person name="Gharbi K."/>
            <person name="Hall N."/>
            <person name="Watson M."/>
            <person name="Adriaenssens E.M."/>
            <person name="Foster-Nyarko E."/>
            <person name="Jarju S."/>
            <person name="Secka A."/>
            <person name="Antonio M."/>
            <person name="Oren A."/>
            <person name="Chaudhuri R.R."/>
            <person name="La Ragione R."/>
            <person name="Hildebrand F."/>
            <person name="Pallen M.J."/>
        </authorList>
    </citation>
    <scope>NUCLEOTIDE SEQUENCE</scope>
    <source>
        <strain evidence="1">CHK188-16595</strain>
    </source>
</reference>
<sequence>MNYISDFVPLSMGGSLLEFLPMSNPCFLQRMKTPFLCLKALFGRKRKTAGIFLFIPRILKRYFAFRVKVSAFPFGCRTVIIILTLMSRNSLIAALAI</sequence>
<name>A0A9D2S891_9FIRM</name>
<evidence type="ECO:0000313" key="1">
    <source>
        <dbReference type="EMBL" id="HJB74623.1"/>
    </source>
</evidence>
<gene>
    <name evidence="1" type="ORF">IAA37_02995</name>
</gene>
<dbReference type="EMBL" id="DWXN01000006">
    <property type="protein sequence ID" value="HJB74623.1"/>
    <property type="molecule type" value="Genomic_DNA"/>
</dbReference>
<accession>A0A9D2S891</accession>
<reference evidence="1" key="2">
    <citation type="submission" date="2021-04" db="EMBL/GenBank/DDBJ databases">
        <authorList>
            <person name="Gilroy R."/>
        </authorList>
    </citation>
    <scope>NUCLEOTIDE SEQUENCE</scope>
    <source>
        <strain evidence="1">CHK188-16595</strain>
    </source>
</reference>
<comment type="caution">
    <text evidence="1">The sequence shown here is derived from an EMBL/GenBank/DDBJ whole genome shotgun (WGS) entry which is preliminary data.</text>
</comment>
<proteinExistence type="predicted"/>